<dbReference type="KEGG" id="mcb:Mycch_3594"/>
<evidence type="ECO:0000259" key="1">
    <source>
        <dbReference type="Pfam" id="PF06742"/>
    </source>
</evidence>
<gene>
    <name evidence="2" type="ordered locus">Mycch_3594</name>
</gene>
<dbReference type="AlphaFoldDB" id="I4BM20"/>
<evidence type="ECO:0000313" key="2">
    <source>
        <dbReference type="EMBL" id="AFM18327.1"/>
    </source>
</evidence>
<proteinExistence type="predicted"/>
<keyword evidence="3" id="KW-1185">Reference proteome</keyword>
<sequence length="403" mass="44594">MAFGDGPDDAALNAAWNTFCDRLRAAGEQAFKDHNPTAGAQRVDALRFLTQNLGQAFDLALETRNTRYPSLHAFCGPTRKLGGDCADFTYQQAWIDGESTYRIVGERGTARFLNVTVQGPRPEGPGVLHEPFGDVPEANLSGEQLDVAPDGTFEIHIGGPPRAANWLPTTAGSRKLFIRQGFDSWEERPARLRIERVDMTAPKPLPTAGQMIDAIEWAGDFLTGVMGDWPEFPFTYGGVDADRPNRFPAVASADGDVRRGRAAVNMHWSLAADEALVIEFDAHAGLWMLTNMGVFFNSMDFLYRPVSYTPSRTAVDGDGKVRLLLAHHDPGYHNWLDTQGFERGNVTYRHMLDGRPAVLSTTLVRHSELSSVLPADTATVTAEERTAQMWLRFNAIRQRYALL</sequence>
<dbReference type="EMBL" id="CP003053">
    <property type="protein sequence ID" value="AFM18327.1"/>
    <property type="molecule type" value="Genomic_DNA"/>
</dbReference>
<dbReference type="HOGENOM" id="CLU_054040_1_0_11"/>
<evidence type="ECO:0000313" key="3">
    <source>
        <dbReference type="Proteomes" id="UP000006057"/>
    </source>
</evidence>
<protein>
    <recommendedName>
        <fullName evidence="1">DUF1214 domain-containing protein</fullName>
    </recommendedName>
</protein>
<organism evidence="2 3">
    <name type="scientific">Mycolicibacterium chubuense (strain NBB4)</name>
    <name type="common">Mycobacterium chubuense</name>
    <dbReference type="NCBI Taxonomy" id="710421"/>
    <lineage>
        <taxon>Bacteria</taxon>
        <taxon>Bacillati</taxon>
        <taxon>Actinomycetota</taxon>
        <taxon>Actinomycetes</taxon>
        <taxon>Mycobacteriales</taxon>
        <taxon>Mycobacteriaceae</taxon>
        <taxon>Mycolicibacterium</taxon>
    </lineage>
</organism>
<accession>I4BM20</accession>
<dbReference type="STRING" id="710421.Mycch_3594"/>
<dbReference type="OrthoDB" id="3204158at2"/>
<reference evidence="2 3" key="1">
    <citation type="submission" date="2012-06" db="EMBL/GenBank/DDBJ databases">
        <title>Complete sequence of chromosome of Mycobacterium chubuense NBB4.</title>
        <authorList>
            <consortium name="US DOE Joint Genome Institute"/>
            <person name="Lucas S."/>
            <person name="Han J."/>
            <person name="Lapidus A."/>
            <person name="Cheng J.-F."/>
            <person name="Goodwin L."/>
            <person name="Pitluck S."/>
            <person name="Peters L."/>
            <person name="Mikhailova N."/>
            <person name="Teshima H."/>
            <person name="Detter J.C."/>
            <person name="Han C."/>
            <person name="Tapia R."/>
            <person name="Land M."/>
            <person name="Hauser L."/>
            <person name="Kyrpides N."/>
            <person name="Ivanova N."/>
            <person name="Pagani I."/>
            <person name="Mattes T."/>
            <person name="Holmes A."/>
            <person name="Rutledge P."/>
            <person name="Paulsen I."/>
            <person name="Coleman N."/>
            <person name="Woyke T."/>
        </authorList>
    </citation>
    <scope>NUCLEOTIDE SEQUENCE [LARGE SCALE GENOMIC DNA]</scope>
    <source>
        <strain evidence="2 3">NBB4</strain>
    </source>
</reference>
<dbReference type="Proteomes" id="UP000006057">
    <property type="component" value="Chromosome"/>
</dbReference>
<dbReference type="RefSeq" id="WP_014816802.1">
    <property type="nucleotide sequence ID" value="NC_018027.1"/>
</dbReference>
<feature type="domain" description="DUF1214" evidence="1">
    <location>
        <begin position="92"/>
        <end position="178"/>
    </location>
</feature>
<dbReference type="eggNOG" id="COG5361">
    <property type="taxonomic scope" value="Bacteria"/>
</dbReference>
<name>I4BM20_MYCCN</name>
<dbReference type="Pfam" id="PF06742">
    <property type="entry name" value="DUF1214"/>
    <property type="match status" value="1"/>
</dbReference>
<dbReference type="PATRIC" id="fig|710421.3.peg.3593"/>
<dbReference type="InterPro" id="IPR010621">
    <property type="entry name" value="DUF1214"/>
</dbReference>